<dbReference type="RefSeq" id="WP_176455278.1">
    <property type="nucleotide sequence ID" value="NZ_LN846932.1"/>
</dbReference>
<dbReference type="Pfam" id="PF01935">
    <property type="entry name" value="DUF87"/>
    <property type="match status" value="1"/>
</dbReference>
<dbReference type="InterPro" id="IPR051162">
    <property type="entry name" value="T4SS_component"/>
</dbReference>
<dbReference type="PANTHER" id="PTHR30121:SF6">
    <property type="entry name" value="SLR6007 PROTEIN"/>
    <property type="match status" value="1"/>
</dbReference>
<protein>
    <recommendedName>
        <fullName evidence="1">Helicase HerA central domain-containing protein</fullName>
    </recommendedName>
</protein>
<dbReference type="EMBL" id="LN846932">
    <property type="protein sequence ID" value="CRI06678.1"/>
    <property type="molecule type" value="Genomic_DNA"/>
</dbReference>
<dbReference type="InterPro" id="IPR002789">
    <property type="entry name" value="HerA_central"/>
</dbReference>
<keyword evidence="2" id="KW-0614">Plasmid</keyword>
<geneLocation type="plasmid" evidence="2">
    <name>LMA_pa</name>
</geneLocation>
<dbReference type="AlphaFoldDB" id="A0A1Z5AZ95"/>
<dbReference type="Gene3D" id="1.10.8.730">
    <property type="match status" value="1"/>
</dbReference>
<evidence type="ECO:0000313" key="3">
    <source>
        <dbReference type="Proteomes" id="UP000464233"/>
    </source>
</evidence>
<dbReference type="Gene3D" id="3.40.50.300">
    <property type="entry name" value="P-loop containing nucleotide triphosphate hydrolases"/>
    <property type="match status" value="1"/>
</dbReference>
<dbReference type="SUPFAM" id="SSF52540">
    <property type="entry name" value="P-loop containing nucleoside triphosphate hydrolases"/>
    <property type="match status" value="1"/>
</dbReference>
<evidence type="ECO:0000259" key="1">
    <source>
        <dbReference type="Pfam" id="PF01935"/>
    </source>
</evidence>
<reference evidence="2 3" key="1">
    <citation type="submission" date="2015-04" db="EMBL/GenBank/DDBJ databases">
        <title>Carnobacterium maltaromaticum LMA28 complete chromosome sequence.</title>
        <authorList>
            <person name="Borges F."/>
            <person name="Cailliez-Grimal C."/>
        </authorList>
    </citation>
    <scope>NUCLEOTIDE SEQUENCE [LARGE SCALE GENOMIC DNA]</scope>
    <source>
        <strain evidence="2 3">LMA28</strain>
        <plasmid evidence="3">Chromosome</plasmid>
    </source>
</reference>
<dbReference type="PANTHER" id="PTHR30121">
    <property type="entry name" value="UNCHARACTERIZED PROTEIN YJGR-RELATED"/>
    <property type="match status" value="1"/>
</dbReference>
<dbReference type="InterPro" id="IPR027417">
    <property type="entry name" value="P-loop_NTPase"/>
</dbReference>
<reference evidence="2 3" key="2">
    <citation type="submission" date="2015-04" db="EMBL/GenBank/DDBJ databases">
        <title>Carnobacterium maltaromaticum LMA28 plasmids.</title>
        <authorList>
            <person name="Cailliez-Grimal C."/>
            <person name="Iskandar C."/>
        </authorList>
    </citation>
    <scope>NUCLEOTIDE SEQUENCE [LARGE SCALE GENOMIC DNA]</scope>
    <source>
        <strain evidence="2 3">LMA28</strain>
        <plasmid evidence="3">Chromosome</plasmid>
    </source>
</reference>
<feature type="domain" description="Helicase HerA central" evidence="1">
    <location>
        <begin position="225"/>
        <end position="414"/>
    </location>
</feature>
<gene>
    <name evidence="2" type="ORF">BN424_pa0013</name>
</gene>
<name>A0A1Z5AZ95_CARML</name>
<accession>A0A1Z5AZ95</accession>
<proteinExistence type="predicted"/>
<evidence type="ECO:0000313" key="2">
    <source>
        <dbReference type="EMBL" id="CRI06678.1"/>
    </source>
</evidence>
<organism evidence="2 3">
    <name type="scientific">Carnobacterium maltaromaticum</name>
    <name type="common">Carnobacterium piscicola</name>
    <dbReference type="NCBI Taxonomy" id="2751"/>
    <lineage>
        <taxon>Bacteria</taxon>
        <taxon>Bacillati</taxon>
        <taxon>Bacillota</taxon>
        <taxon>Bacilli</taxon>
        <taxon>Lactobacillales</taxon>
        <taxon>Carnobacteriaceae</taxon>
        <taxon>Carnobacterium</taxon>
    </lineage>
</organism>
<sequence>MLKKLFKKKEKSTFQNFSLADQLAPMVITEEEEYLKIGDVYETTIIAVNYPTEKSLGWLSGLYDMEGNVSFTFHMKPTDNGSALKNIDTAVKKINYKLSQRTTTSEKISLEKDKLKLEKAVANLLENENNGFFTMGFSIRVRADTKTDLNRVKKRVTHKLLGTGITGYIPGGAMLDSFLTHLPYVKDKIFRYTAREMDSYAIASMFPFDSQDFGIKKGFAVGINPNSKQQVNIDIRGLVSHNMVLFGQTGQGKSKTMWMLMSRLYMDGARIIVIDPENEYGKPCRKMGGTTINVSNGTKDIINPLEVFVENTNNAVEDSGEKEQEEEEETIDVFSNHLQKKLEFFSLLAPTATELALAYVDDCLSELYKEFGIGSDTDFTTKKPTDYPILENLYHKIEGKLKKNYVKDLADFLIILKKYVEGSNKKIFNGHTNVNLDNDFIVFNIKDLGQGTPMQTAAMSNTISYIWDLITNNVKETYFFVDEMHVLNNPKTPLSMDMLRNIYKRIRKYGESGAISATQQPSDALSVSQNGINYGAAVVQNSQIKILLPMEPQSIQDLRDKASMHFSEEEVNILSVTEEKVGEGLLLYANKKAHVQFQLSQTEWDYLGATPKVKEVA</sequence>
<dbReference type="Proteomes" id="UP000464233">
    <property type="component" value="Plasmid LMA_pa"/>
</dbReference>